<feature type="compositionally biased region" description="Polar residues" evidence="1">
    <location>
        <begin position="18"/>
        <end position="29"/>
    </location>
</feature>
<dbReference type="InterPro" id="IPR038765">
    <property type="entry name" value="Papain-like_cys_pep_sf"/>
</dbReference>
<dbReference type="Proteomes" id="UP000326759">
    <property type="component" value="Unassembled WGS sequence"/>
</dbReference>
<feature type="region of interest" description="Disordered" evidence="1">
    <location>
        <begin position="1"/>
        <end position="29"/>
    </location>
</feature>
<proteinExistence type="predicted"/>
<evidence type="ECO:0000313" key="3">
    <source>
        <dbReference type="EMBL" id="KAB7502829.1"/>
    </source>
</evidence>
<protein>
    <submittedName>
        <fullName evidence="3">OTU domain-containing protein 3</fullName>
    </submittedName>
</protein>
<comment type="caution">
    <text evidence="3">The sequence shown here is derived from an EMBL/GenBank/DDBJ whole genome shotgun (WGS) entry which is preliminary data.</text>
</comment>
<gene>
    <name evidence="3" type="primary">Otud3</name>
    <name evidence="3" type="ORF">Anas_09295</name>
</gene>
<dbReference type="InterPro" id="IPR003323">
    <property type="entry name" value="OTU_dom"/>
</dbReference>
<keyword evidence="4" id="KW-1185">Reference proteome</keyword>
<dbReference type="EMBL" id="SEYY01006642">
    <property type="protein sequence ID" value="KAB7502829.1"/>
    <property type="molecule type" value="Genomic_DNA"/>
</dbReference>
<feature type="region of interest" description="Disordered" evidence="1">
    <location>
        <begin position="336"/>
        <end position="388"/>
    </location>
</feature>
<organism evidence="3 4">
    <name type="scientific">Armadillidium nasatum</name>
    <dbReference type="NCBI Taxonomy" id="96803"/>
    <lineage>
        <taxon>Eukaryota</taxon>
        <taxon>Metazoa</taxon>
        <taxon>Ecdysozoa</taxon>
        <taxon>Arthropoda</taxon>
        <taxon>Crustacea</taxon>
        <taxon>Multicrustacea</taxon>
        <taxon>Malacostraca</taxon>
        <taxon>Eumalacostraca</taxon>
        <taxon>Peracarida</taxon>
        <taxon>Isopoda</taxon>
        <taxon>Oniscidea</taxon>
        <taxon>Crinocheta</taxon>
        <taxon>Armadillidiidae</taxon>
        <taxon>Armadillidium</taxon>
    </lineage>
</organism>
<feature type="compositionally biased region" description="Basic residues" evidence="1">
    <location>
        <begin position="346"/>
        <end position="355"/>
    </location>
</feature>
<evidence type="ECO:0000256" key="1">
    <source>
        <dbReference type="SAM" id="MobiDB-lite"/>
    </source>
</evidence>
<accession>A0A5N5T9H1</accession>
<dbReference type="PANTHER" id="PTHR12419">
    <property type="entry name" value="OTU DOMAIN CONTAINING PROTEIN"/>
    <property type="match status" value="1"/>
</dbReference>
<dbReference type="AlphaFoldDB" id="A0A5N5T9H1"/>
<dbReference type="CDD" id="cd22770">
    <property type="entry name" value="OTU_OTUD3"/>
    <property type="match status" value="1"/>
</dbReference>
<dbReference type="PROSITE" id="PS50802">
    <property type="entry name" value="OTU"/>
    <property type="match status" value="1"/>
</dbReference>
<dbReference type="GO" id="GO:0016579">
    <property type="term" value="P:protein deubiquitination"/>
    <property type="evidence" value="ECO:0007669"/>
    <property type="project" value="TreeGrafter"/>
</dbReference>
<dbReference type="OrthoDB" id="415023at2759"/>
<reference evidence="3 4" key="1">
    <citation type="journal article" date="2019" name="PLoS Biol.">
        <title>Sex chromosomes control vertical transmission of feminizing Wolbachia symbionts in an isopod.</title>
        <authorList>
            <person name="Becking T."/>
            <person name="Chebbi M.A."/>
            <person name="Giraud I."/>
            <person name="Moumen B."/>
            <person name="Laverre T."/>
            <person name="Caubet Y."/>
            <person name="Peccoud J."/>
            <person name="Gilbert C."/>
            <person name="Cordaux R."/>
        </authorList>
    </citation>
    <scope>NUCLEOTIDE SEQUENCE [LARGE SCALE GENOMIC DNA]</scope>
    <source>
        <strain evidence="3">ANa2</strain>
        <tissue evidence="3">Whole body excluding digestive tract and cuticle</tissue>
    </source>
</reference>
<dbReference type="Pfam" id="PF02338">
    <property type="entry name" value="OTU"/>
    <property type="match status" value="1"/>
</dbReference>
<dbReference type="SUPFAM" id="SSF54001">
    <property type="entry name" value="Cysteine proteinases"/>
    <property type="match status" value="1"/>
</dbReference>
<evidence type="ECO:0000313" key="4">
    <source>
        <dbReference type="Proteomes" id="UP000326759"/>
    </source>
</evidence>
<evidence type="ECO:0000259" key="2">
    <source>
        <dbReference type="PROSITE" id="PS50802"/>
    </source>
</evidence>
<name>A0A5N5T9H1_9CRUS</name>
<feature type="compositionally biased region" description="Basic and acidic residues" evidence="1">
    <location>
        <begin position="1"/>
        <end position="15"/>
    </location>
</feature>
<dbReference type="InterPro" id="IPR050704">
    <property type="entry name" value="Peptidase_C85-like"/>
</dbReference>
<sequence length="402" mass="45497">MARKREEKTNKERKTPKSRSPSESSCQEKNFLSMKHQLSTMKLTLREIPGDGNCLFGALADQIDGTPKTHLKHRQDVVTYMRNHREDFEPFVEDDEPFEKHLSNLAELGTYGGNECIVAFARLNGVKVVIHQLNTPLWQIDGSNGKENVKEVHISYHNGDHYNSVRRTGDCTSNPSNVKLTVKGSGRSEGLTKKKSLKSQYDDEKRVPYYYDAENCEAIMGGIDGMVACSADTSVDYDCSHIIEQTGCHDLEIIQQFLVAKDYDVNETVNSILDYIIHCHKGEEPTTVTKNTPEEYVGDCSASRRERTPSESFQATSTYVNDRKKTFSEVRLEKLKNPTLSNARRKELKKQIRKQQRNEKKRSQAQQDDDSTFGDENSSWGSSGGDDHAETIIVRDIGCLSI</sequence>
<dbReference type="PANTHER" id="PTHR12419:SF7">
    <property type="entry name" value="OTU DOMAIN-CONTAINING PROTEIN 3"/>
    <property type="match status" value="1"/>
</dbReference>
<feature type="region of interest" description="Disordered" evidence="1">
    <location>
        <begin position="285"/>
        <end position="315"/>
    </location>
</feature>
<dbReference type="GO" id="GO:0004843">
    <property type="term" value="F:cysteine-type deubiquitinase activity"/>
    <property type="evidence" value="ECO:0007669"/>
    <property type="project" value="TreeGrafter"/>
</dbReference>
<feature type="domain" description="OTU" evidence="2">
    <location>
        <begin position="43"/>
        <end position="168"/>
    </location>
</feature>
<dbReference type="Gene3D" id="3.90.70.80">
    <property type="match status" value="1"/>
</dbReference>